<dbReference type="Pfam" id="PF00012">
    <property type="entry name" value="HSP70"/>
    <property type="match status" value="1"/>
</dbReference>
<dbReference type="EMBL" id="KV424150">
    <property type="protein sequence ID" value="KZT50705.1"/>
    <property type="molecule type" value="Genomic_DNA"/>
</dbReference>
<dbReference type="STRING" id="1353952.A0A165CFG3"/>
<dbReference type="InterPro" id="IPR013126">
    <property type="entry name" value="Hsp_70_fam"/>
</dbReference>
<gene>
    <name evidence="5" type="ORF">CALCODRAFT_478067</name>
</gene>
<sequence length="115" mass="12264">MSSSKAIGIDLGTTYSCVGVWPNDRVEFIANNQGNRTSPSSNIKHFPFTVLNRTFPSSAFALPSHPTSPTSHSHLPTSPPSAANGSSSRSTSTRGSTWTSEVSPCFHALIYAVYC</sequence>
<reference evidence="5 6" key="1">
    <citation type="journal article" date="2016" name="Mol. Biol. Evol.">
        <title>Comparative Genomics of Early-Diverging Mushroom-Forming Fungi Provides Insights into the Origins of Lignocellulose Decay Capabilities.</title>
        <authorList>
            <person name="Nagy L.G."/>
            <person name="Riley R."/>
            <person name="Tritt A."/>
            <person name="Adam C."/>
            <person name="Daum C."/>
            <person name="Floudas D."/>
            <person name="Sun H."/>
            <person name="Yadav J.S."/>
            <person name="Pangilinan J."/>
            <person name="Larsson K.H."/>
            <person name="Matsuura K."/>
            <person name="Barry K."/>
            <person name="Labutti K."/>
            <person name="Kuo R."/>
            <person name="Ohm R.A."/>
            <person name="Bhattacharya S.S."/>
            <person name="Shirouzu T."/>
            <person name="Yoshinaga Y."/>
            <person name="Martin F.M."/>
            <person name="Grigoriev I.V."/>
            <person name="Hibbett D.S."/>
        </authorList>
    </citation>
    <scope>NUCLEOTIDE SEQUENCE [LARGE SCALE GENOMIC DNA]</scope>
    <source>
        <strain evidence="5 6">HHB12733</strain>
    </source>
</reference>
<dbReference type="InParanoid" id="A0A165CFG3"/>
<evidence type="ECO:0000256" key="4">
    <source>
        <dbReference type="SAM" id="MobiDB-lite"/>
    </source>
</evidence>
<evidence type="ECO:0000313" key="6">
    <source>
        <dbReference type="Proteomes" id="UP000076842"/>
    </source>
</evidence>
<keyword evidence="3" id="KW-0067">ATP-binding</keyword>
<keyword evidence="6" id="KW-1185">Reference proteome</keyword>
<protein>
    <submittedName>
        <fullName evidence="5">HSP70-domain-containing protein</fullName>
    </submittedName>
</protein>
<dbReference type="InterPro" id="IPR043129">
    <property type="entry name" value="ATPase_NBD"/>
</dbReference>
<proteinExistence type="inferred from homology"/>
<evidence type="ECO:0000256" key="3">
    <source>
        <dbReference type="ARBA" id="ARBA00022840"/>
    </source>
</evidence>
<dbReference type="OrthoDB" id="2978977at2759"/>
<dbReference type="GO" id="GO:0140662">
    <property type="term" value="F:ATP-dependent protein folding chaperone"/>
    <property type="evidence" value="ECO:0007669"/>
    <property type="project" value="InterPro"/>
</dbReference>
<dbReference type="Gene3D" id="3.30.420.40">
    <property type="match status" value="1"/>
</dbReference>
<organism evidence="5 6">
    <name type="scientific">Calocera cornea HHB12733</name>
    <dbReference type="NCBI Taxonomy" id="1353952"/>
    <lineage>
        <taxon>Eukaryota</taxon>
        <taxon>Fungi</taxon>
        <taxon>Dikarya</taxon>
        <taxon>Basidiomycota</taxon>
        <taxon>Agaricomycotina</taxon>
        <taxon>Dacrymycetes</taxon>
        <taxon>Dacrymycetales</taxon>
        <taxon>Dacrymycetaceae</taxon>
        <taxon>Calocera</taxon>
    </lineage>
</organism>
<dbReference type="PRINTS" id="PR00301">
    <property type="entry name" value="HEATSHOCK70"/>
</dbReference>
<feature type="region of interest" description="Disordered" evidence="4">
    <location>
        <begin position="61"/>
        <end position="100"/>
    </location>
</feature>
<dbReference type="SUPFAM" id="SSF53067">
    <property type="entry name" value="Actin-like ATPase domain"/>
    <property type="match status" value="1"/>
</dbReference>
<dbReference type="Proteomes" id="UP000076842">
    <property type="component" value="Unassembled WGS sequence"/>
</dbReference>
<evidence type="ECO:0000256" key="1">
    <source>
        <dbReference type="ARBA" id="ARBA00007381"/>
    </source>
</evidence>
<dbReference type="AlphaFoldDB" id="A0A165CFG3"/>
<dbReference type="FunFam" id="3.30.420.40:FF:000028">
    <property type="entry name" value="heat shock 70 kDa protein-like"/>
    <property type="match status" value="1"/>
</dbReference>
<accession>A0A165CFG3</accession>
<name>A0A165CFG3_9BASI</name>
<keyword evidence="2" id="KW-0547">Nucleotide-binding</keyword>
<evidence type="ECO:0000256" key="2">
    <source>
        <dbReference type="ARBA" id="ARBA00022741"/>
    </source>
</evidence>
<dbReference type="PROSITE" id="PS00297">
    <property type="entry name" value="HSP70_1"/>
    <property type="match status" value="1"/>
</dbReference>
<evidence type="ECO:0000313" key="5">
    <source>
        <dbReference type="EMBL" id="KZT50705.1"/>
    </source>
</evidence>
<dbReference type="GO" id="GO:0005524">
    <property type="term" value="F:ATP binding"/>
    <property type="evidence" value="ECO:0007669"/>
    <property type="project" value="UniProtKB-KW"/>
</dbReference>
<dbReference type="InterPro" id="IPR018181">
    <property type="entry name" value="Heat_shock_70_CS"/>
</dbReference>
<comment type="similarity">
    <text evidence="1">Belongs to the heat shock protein 70 family.</text>
</comment>
<dbReference type="PANTHER" id="PTHR19375">
    <property type="entry name" value="HEAT SHOCK PROTEIN 70KDA"/>
    <property type="match status" value="1"/>
</dbReference>
<feature type="compositionally biased region" description="Low complexity" evidence="4">
    <location>
        <begin position="62"/>
        <end position="100"/>
    </location>
</feature>